<accession>U5DE53</accession>
<protein>
    <submittedName>
        <fullName evidence="2">Uncharacterized protein</fullName>
    </submittedName>
</protein>
<evidence type="ECO:0000313" key="2">
    <source>
        <dbReference type="EMBL" id="ERN19702.1"/>
    </source>
</evidence>
<keyword evidence="1" id="KW-0732">Signal</keyword>
<dbReference type="EMBL" id="KI392068">
    <property type="protein sequence ID" value="ERN19702.1"/>
    <property type="molecule type" value="Genomic_DNA"/>
</dbReference>
<organism evidence="2 3">
    <name type="scientific">Amborella trichopoda</name>
    <dbReference type="NCBI Taxonomy" id="13333"/>
    <lineage>
        <taxon>Eukaryota</taxon>
        <taxon>Viridiplantae</taxon>
        <taxon>Streptophyta</taxon>
        <taxon>Embryophyta</taxon>
        <taxon>Tracheophyta</taxon>
        <taxon>Spermatophyta</taxon>
        <taxon>Magnoliopsida</taxon>
        <taxon>Amborellales</taxon>
        <taxon>Amborellaceae</taxon>
        <taxon>Amborella</taxon>
    </lineage>
</organism>
<evidence type="ECO:0000313" key="3">
    <source>
        <dbReference type="Proteomes" id="UP000017836"/>
    </source>
</evidence>
<name>U5DE53_AMBTC</name>
<feature type="chain" id="PRO_5004659192" evidence="1">
    <location>
        <begin position="17"/>
        <end position="110"/>
    </location>
</feature>
<gene>
    <name evidence="2" type="ORF">AMTR_s00062p00192830</name>
</gene>
<reference evidence="3" key="1">
    <citation type="journal article" date="2013" name="Science">
        <title>The Amborella genome and the evolution of flowering plants.</title>
        <authorList>
            <consortium name="Amborella Genome Project"/>
        </authorList>
    </citation>
    <scope>NUCLEOTIDE SEQUENCE [LARGE SCALE GENOMIC DNA]</scope>
</reference>
<sequence>MRTIVLMFCIFPLPSSIQIVAMDKEDKTVVKKGTSHCMANIKVKDFNDNKMGNRDNHMEMDVRRPKRHISRSGQQSNDFYVYQLCRKKNHTVVCYHQYTQTFRMQPYNIL</sequence>
<evidence type="ECO:0000256" key="1">
    <source>
        <dbReference type="SAM" id="SignalP"/>
    </source>
</evidence>
<keyword evidence="3" id="KW-1185">Reference proteome</keyword>
<proteinExistence type="predicted"/>
<dbReference type="Gramene" id="ERN19702">
    <property type="protein sequence ID" value="ERN19702"/>
    <property type="gene ID" value="AMTR_s00062p00192830"/>
</dbReference>
<dbReference type="AlphaFoldDB" id="U5DE53"/>
<feature type="signal peptide" evidence="1">
    <location>
        <begin position="1"/>
        <end position="16"/>
    </location>
</feature>
<dbReference type="Proteomes" id="UP000017836">
    <property type="component" value="Unassembled WGS sequence"/>
</dbReference>
<dbReference type="HOGENOM" id="CLU_2174383_0_0_1"/>